<keyword evidence="9" id="KW-0503">Monooxygenase</keyword>
<evidence type="ECO:0000256" key="16">
    <source>
        <dbReference type="SAM" id="SignalP"/>
    </source>
</evidence>
<evidence type="ECO:0000259" key="17">
    <source>
        <dbReference type="Pfam" id="PF03443"/>
    </source>
</evidence>
<comment type="catalytic activity">
    <reaction evidence="14">
        <text>[(1-&gt;4)-beta-D-glucosyl]n+m + reduced acceptor + O2 = 4-dehydro-beta-D-glucosyl-[(1-&gt;4)-beta-D-glucosyl]n-1 + [(1-&gt;4)-beta-D-glucosyl]m + acceptor + H2O.</text>
        <dbReference type="EC" id="1.14.99.56"/>
    </reaction>
</comment>
<dbReference type="GO" id="GO:0005576">
    <property type="term" value="C:extracellular region"/>
    <property type="evidence" value="ECO:0007669"/>
    <property type="project" value="UniProtKB-SubCell"/>
</dbReference>
<evidence type="ECO:0000313" key="19">
    <source>
        <dbReference type="Proteomes" id="UP000307440"/>
    </source>
</evidence>
<keyword evidence="8" id="KW-0186">Copper</keyword>
<evidence type="ECO:0000256" key="11">
    <source>
        <dbReference type="ARBA" id="ARBA00023277"/>
    </source>
</evidence>
<keyword evidence="3" id="KW-0964">Secreted</keyword>
<dbReference type="GO" id="GO:0030245">
    <property type="term" value="P:cellulose catabolic process"/>
    <property type="evidence" value="ECO:0007669"/>
    <property type="project" value="UniProtKB-KW"/>
</dbReference>
<dbReference type="GO" id="GO:0004497">
    <property type="term" value="F:monooxygenase activity"/>
    <property type="evidence" value="ECO:0007669"/>
    <property type="project" value="UniProtKB-KW"/>
</dbReference>
<dbReference type="Pfam" id="PF03443">
    <property type="entry name" value="AA9"/>
    <property type="match status" value="1"/>
</dbReference>
<dbReference type="GO" id="GO:0046872">
    <property type="term" value="F:metal ion binding"/>
    <property type="evidence" value="ECO:0007669"/>
    <property type="project" value="UniProtKB-KW"/>
</dbReference>
<evidence type="ECO:0000313" key="18">
    <source>
        <dbReference type="EMBL" id="TFK21221.1"/>
    </source>
</evidence>
<evidence type="ECO:0000256" key="15">
    <source>
        <dbReference type="ARBA" id="ARBA00047174"/>
    </source>
</evidence>
<keyword evidence="7" id="KW-0560">Oxidoreductase</keyword>
<evidence type="ECO:0000256" key="8">
    <source>
        <dbReference type="ARBA" id="ARBA00023008"/>
    </source>
</evidence>
<keyword evidence="12" id="KW-0624">Polysaccharide degradation</keyword>
<dbReference type="CDD" id="cd21175">
    <property type="entry name" value="LPMO_AA9"/>
    <property type="match status" value="1"/>
</dbReference>
<keyword evidence="5 16" id="KW-0732">Signal</keyword>
<dbReference type="PANTHER" id="PTHR33353">
    <property type="entry name" value="PUTATIVE (AFU_ORTHOLOGUE AFUA_1G12560)-RELATED"/>
    <property type="match status" value="1"/>
</dbReference>
<sequence length="263" mass="28603">MKALAPIYLLIVWASSISAHYIFPVLRVNGVSTADWEYIRQTDNSDSNFYPLEDVTSNNLRCYDSQRSVGGAVKTHDVAAGSTIGFGTGEDGVQIIFHQSVTNVYMAKVPDNTSIEEWEGGGEIWFKVYEIPAVTNGGTLILFPSSGLRSVDFKLPPALPSGRYLVRVENIALHYAMKFGGVQFYISCAQINILEGPDSGARGNPGPLVSIPGVYDGTASHSNRGDGTQEPGLLININHPIPEIYIQPGPVSTYYDRPSRSKC</sequence>
<evidence type="ECO:0000256" key="2">
    <source>
        <dbReference type="ARBA" id="ARBA00004613"/>
    </source>
</evidence>
<comment type="similarity">
    <text evidence="13">Belongs to the polysaccharide monooxygenase AA9 family.</text>
</comment>
<dbReference type="InterPro" id="IPR049892">
    <property type="entry name" value="AA9"/>
</dbReference>
<evidence type="ECO:0000256" key="5">
    <source>
        <dbReference type="ARBA" id="ARBA00022729"/>
    </source>
</evidence>
<keyword evidence="11" id="KW-0119">Carbohydrate metabolism</keyword>
<keyword evidence="10" id="KW-1015">Disulfide bond</keyword>
<evidence type="ECO:0000256" key="7">
    <source>
        <dbReference type="ARBA" id="ARBA00023002"/>
    </source>
</evidence>
<dbReference type="PANTHER" id="PTHR33353:SF10">
    <property type="entry name" value="ENDO-BETA-1,4-GLUCANASE D"/>
    <property type="match status" value="1"/>
</dbReference>
<proteinExistence type="inferred from homology"/>
<evidence type="ECO:0000256" key="1">
    <source>
        <dbReference type="ARBA" id="ARBA00001973"/>
    </source>
</evidence>
<keyword evidence="6" id="KW-0136">Cellulose degradation</keyword>
<keyword evidence="4" id="KW-0479">Metal-binding</keyword>
<evidence type="ECO:0000256" key="6">
    <source>
        <dbReference type="ARBA" id="ARBA00023001"/>
    </source>
</evidence>
<evidence type="ECO:0000256" key="9">
    <source>
        <dbReference type="ARBA" id="ARBA00023033"/>
    </source>
</evidence>
<dbReference type="AlphaFoldDB" id="A0A5C3KLI9"/>
<evidence type="ECO:0000256" key="13">
    <source>
        <dbReference type="ARBA" id="ARBA00044502"/>
    </source>
</evidence>
<evidence type="ECO:0000256" key="12">
    <source>
        <dbReference type="ARBA" id="ARBA00023326"/>
    </source>
</evidence>
<evidence type="ECO:0000256" key="4">
    <source>
        <dbReference type="ARBA" id="ARBA00022723"/>
    </source>
</evidence>
<accession>A0A5C3KLI9</accession>
<dbReference type="Gene3D" id="2.70.50.70">
    <property type="match status" value="1"/>
</dbReference>
<organism evidence="18 19">
    <name type="scientific">Coprinopsis marcescibilis</name>
    <name type="common">Agaric fungus</name>
    <name type="synonym">Psathyrella marcescibilis</name>
    <dbReference type="NCBI Taxonomy" id="230819"/>
    <lineage>
        <taxon>Eukaryota</taxon>
        <taxon>Fungi</taxon>
        <taxon>Dikarya</taxon>
        <taxon>Basidiomycota</taxon>
        <taxon>Agaricomycotina</taxon>
        <taxon>Agaricomycetes</taxon>
        <taxon>Agaricomycetidae</taxon>
        <taxon>Agaricales</taxon>
        <taxon>Agaricineae</taxon>
        <taxon>Psathyrellaceae</taxon>
        <taxon>Coprinopsis</taxon>
    </lineage>
</organism>
<dbReference type="STRING" id="230819.A0A5C3KLI9"/>
<dbReference type="InterPro" id="IPR005103">
    <property type="entry name" value="AA9_LPMO"/>
</dbReference>
<evidence type="ECO:0000256" key="14">
    <source>
        <dbReference type="ARBA" id="ARBA00045077"/>
    </source>
</evidence>
<feature type="signal peptide" evidence="16">
    <location>
        <begin position="1"/>
        <end position="19"/>
    </location>
</feature>
<evidence type="ECO:0000256" key="3">
    <source>
        <dbReference type="ARBA" id="ARBA00022525"/>
    </source>
</evidence>
<dbReference type="EMBL" id="ML210275">
    <property type="protein sequence ID" value="TFK21221.1"/>
    <property type="molecule type" value="Genomic_DNA"/>
</dbReference>
<evidence type="ECO:0000256" key="10">
    <source>
        <dbReference type="ARBA" id="ARBA00023157"/>
    </source>
</evidence>
<keyword evidence="19" id="KW-1185">Reference proteome</keyword>
<gene>
    <name evidence="18" type="ORF">FA15DRAFT_717806</name>
</gene>
<dbReference type="EC" id="1.14.99.56" evidence="15"/>
<feature type="domain" description="Auxiliary Activity family 9 catalytic" evidence="17">
    <location>
        <begin position="20"/>
        <end position="219"/>
    </location>
</feature>
<dbReference type="OrthoDB" id="3496539at2759"/>
<reference evidence="18 19" key="1">
    <citation type="journal article" date="2019" name="Nat. Ecol. Evol.">
        <title>Megaphylogeny resolves global patterns of mushroom evolution.</title>
        <authorList>
            <person name="Varga T."/>
            <person name="Krizsan K."/>
            <person name="Foldi C."/>
            <person name="Dima B."/>
            <person name="Sanchez-Garcia M."/>
            <person name="Sanchez-Ramirez S."/>
            <person name="Szollosi G.J."/>
            <person name="Szarkandi J.G."/>
            <person name="Papp V."/>
            <person name="Albert L."/>
            <person name="Andreopoulos W."/>
            <person name="Angelini C."/>
            <person name="Antonin V."/>
            <person name="Barry K.W."/>
            <person name="Bougher N.L."/>
            <person name="Buchanan P."/>
            <person name="Buyck B."/>
            <person name="Bense V."/>
            <person name="Catcheside P."/>
            <person name="Chovatia M."/>
            <person name="Cooper J."/>
            <person name="Damon W."/>
            <person name="Desjardin D."/>
            <person name="Finy P."/>
            <person name="Geml J."/>
            <person name="Haridas S."/>
            <person name="Hughes K."/>
            <person name="Justo A."/>
            <person name="Karasinski D."/>
            <person name="Kautmanova I."/>
            <person name="Kiss B."/>
            <person name="Kocsube S."/>
            <person name="Kotiranta H."/>
            <person name="LaButti K.M."/>
            <person name="Lechner B.E."/>
            <person name="Liimatainen K."/>
            <person name="Lipzen A."/>
            <person name="Lukacs Z."/>
            <person name="Mihaltcheva S."/>
            <person name="Morgado L.N."/>
            <person name="Niskanen T."/>
            <person name="Noordeloos M.E."/>
            <person name="Ohm R.A."/>
            <person name="Ortiz-Santana B."/>
            <person name="Ovrebo C."/>
            <person name="Racz N."/>
            <person name="Riley R."/>
            <person name="Savchenko A."/>
            <person name="Shiryaev A."/>
            <person name="Soop K."/>
            <person name="Spirin V."/>
            <person name="Szebenyi C."/>
            <person name="Tomsovsky M."/>
            <person name="Tulloss R.E."/>
            <person name="Uehling J."/>
            <person name="Grigoriev I.V."/>
            <person name="Vagvolgyi C."/>
            <person name="Papp T."/>
            <person name="Martin F.M."/>
            <person name="Miettinen O."/>
            <person name="Hibbett D.S."/>
            <person name="Nagy L.G."/>
        </authorList>
    </citation>
    <scope>NUCLEOTIDE SEQUENCE [LARGE SCALE GENOMIC DNA]</scope>
    <source>
        <strain evidence="18 19">CBS 121175</strain>
    </source>
</reference>
<feature type="chain" id="PRO_5023043174" description="lytic cellulose monooxygenase (C4-dehydrogenating)" evidence="16">
    <location>
        <begin position="20"/>
        <end position="263"/>
    </location>
</feature>
<comment type="cofactor">
    <cofactor evidence="1">
        <name>Cu(2+)</name>
        <dbReference type="ChEBI" id="CHEBI:29036"/>
    </cofactor>
</comment>
<dbReference type="Proteomes" id="UP000307440">
    <property type="component" value="Unassembled WGS sequence"/>
</dbReference>
<protein>
    <recommendedName>
        <fullName evidence="15">lytic cellulose monooxygenase (C4-dehydrogenating)</fullName>
        <ecNumber evidence="15">1.14.99.56</ecNumber>
    </recommendedName>
</protein>
<name>A0A5C3KLI9_COPMA</name>
<comment type="subcellular location">
    <subcellularLocation>
        <location evidence="2">Secreted</location>
    </subcellularLocation>
</comment>